<dbReference type="NCBIfam" id="NF041492">
    <property type="entry name" value="MobF"/>
    <property type="match status" value="1"/>
</dbReference>
<dbReference type="RefSeq" id="WP_013846860.1">
    <property type="nucleotide sequence ID" value="NZ_JFHR01000001.1"/>
</dbReference>
<dbReference type="InterPro" id="IPR027417">
    <property type="entry name" value="P-loop_NTPase"/>
</dbReference>
<reference evidence="3 4" key="1">
    <citation type="submission" date="2014-02" db="EMBL/GenBank/DDBJ databases">
        <title>Whole genome sequence of Sphingobium chlorophenolicum NBRC 16172.</title>
        <authorList>
            <person name="Gan H.M."/>
            <person name="Gan H.Y."/>
            <person name="Chew T.H."/>
            <person name="Savka M.A."/>
        </authorList>
    </citation>
    <scope>NUCLEOTIDE SEQUENCE [LARGE SCALE GENOMIC DNA]</scope>
    <source>
        <strain evidence="3 4">NBRC 16172</strain>
    </source>
</reference>
<name>A0A081RK30_SPHCR</name>
<dbReference type="eggNOG" id="COG0507">
    <property type="taxonomic scope" value="Bacteria"/>
</dbReference>
<dbReference type="Proteomes" id="UP000028411">
    <property type="component" value="Unassembled WGS sequence"/>
</dbReference>
<proteinExistence type="predicted"/>
<dbReference type="Gene3D" id="2.30.30.940">
    <property type="match status" value="1"/>
</dbReference>
<gene>
    <name evidence="3" type="primary">trwC</name>
    <name evidence="3" type="ORF">BV95_00192</name>
</gene>
<organism evidence="3 4">
    <name type="scientific">Sphingobium chlorophenolicum</name>
    <dbReference type="NCBI Taxonomy" id="46429"/>
    <lineage>
        <taxon>Bacteria</taxon>
        <taxon>Pseudomonadati</taxon>
        <taxon>Pseudomonadota</taxon>
        <taxon>Alphaproteobacteria</taxon>
        <taxon>Sphingomonadales</taxon>
        <taxon>Sphingomonadaceae</taxon>
        <taxon>Sphingobium</taxon>
    </lineage>
</organism>
<dbReference type="CDD" id="cd18809">
    <property type="entry name" value="SF1_C_RecD"/>
    <property type="match status" value="1"/>
</dbReference>
<dbReference type="PATRIC" id="fig|46429.4.peg.191"/>
<dbReference type="NCBIfam" id="TIGR02686">
    <property type="entry name" value="relax_trwC"/>
    <property type="match status" value="1"/>
</dbReference>
<dbReference type="Pfam" id="PF08751">
    <property type="entry name" value="TrwC"/>
    <property type="match status" value="1"/>
</dbReference>
<feature type="compositionally biased region" description="Basic and acidic residues" evidence="1">
    <location>
        <begin position="985"/>
        <end position="997"/>
    </location>
</feature>
<feature type="region of interest" description="Disordered" evidence="1">
    <location>
        <begin position="949"/>
        <end position="997"/>
    </location>
</feature>
<feature type="compositionally biased region" description="Basic and acidic residues" evidence="1">
    <location>
        <begin position="894"/>
        <end position="925"/>
    </location>
</feature>
<feature type="region of interest" description="Disordered" evidence="1">
    <location>
        <begin position="861"/>
        <end position="929"/>
    </location>
</feature>
<feature type="compositionally biased region" description="Basic and acidic residues" evidence="1">
    <location>
        <begin position="949"/>
        <end position="974"/>
    </location>
</feature>
<sequence>MIHPRRLKGTPANIGRYYTIGDYYTKGGNEPSEWGGKLAASLGLSGPVDPKQFEELLAGKVGDQQLGRRRKEGIQHHPGWDFTISAPKSISILALVTGDERILAAHERAVGVALAYAEEHAELRRRVDGEIVHETTGRLLFARFTEYASREHDPQLHTHVVILNMTNHLNGDRMSSLETRSMYAEQLVMGQIYRNEIARDVRALGHEIVFDPRKGLFEVEGMPGQLIRDYSQRAEQINEHAAEHGLEGQAQRRISFFATRKAKETIGLDDLREQWRVRAEPYREDLDRLQAAAQERGERTIETDPRVARRAALFGIRQNETREAVNNIGRLYRTALASHVGEVRLGDVRPLYDAQENKGKLLVTVRQTGDQPLPRGRTSRRTAKLELALSEHLSLAMGDAKPVATRERLEEAATAARLKPEQTAALIAIGSGTNRAVGVHGVGGAGKSTLVAALVDATRDDYTTVALAPTSSAAAELGHKAGIESRTLASLLASGGYGITDRHILALDEAGQLGNRQALRVLEISRATGARLIFLGDNKQTGAIEQGKAYWLLQQLGLPTSQLKESRRHLTDATQEAADMARKGDYAASLAALDRVTTGDTAENLAKAMVADWTRLKPEIRGETNILVLDNATRLIVNSHIREVLKREGTVAAEDHRLEVLTPSGLTDQEKQMARFYSAGQVLKFTRDNPRLGIARDADYRVVGVGRNNHGRQVVRLVDEHGRQIEWRPGLGKAAHVNVFLPEKRDLAQGDRIQWRLVNKELEVKNAERGTVLALEGNIATIRWDRGERVQQVDLSVHRTWDHGYSETVYSSQSKTYDRVYALAPVESGLVNGQNYYTAITRAAYGVKLWTESQQRLAEKLASRSGEKTSSLEGLGRIRADSHKMRGLRHKDRHDRSREENARERAARNAEREQRERKRQGRSEPRPNSLAEILAGRAQEAASLVDRFLRGTIERDRQHAPAEPDRAGTREPVHQPEPQSQPQPQHDHGDRGGGHDR</sequence>
<evidence type="ECO:0000313" key="3">
    <source>
        <dbReference type="EMBL" id="KEQ55553.1"/>
    </source>
</evidence>
<dbReference type="SUPFAM" id="SSF55464">
    <property type="entry name" value="Origin of replication-binding domain, RBD-like"/>
    <property type="match status" value="1"/>
</dbReference>
<dbReference type="OrthoDB" id="98563at2"/>
<dbReference type="AlphaFoldDB" id="A0A081RK30"/>
<accession>A0A081RK30</accession>
<dbReference type="EMBL" id="JFHR01000001">
    <property type="protein sequence ID" value="KEQ55553.1"/>
    <property type="molecule type" value="Genomic_DNA"/>
</dbReference>
<feature type="domain" description="TrwC relaxase" evidence="2">
    <location>
        <begin position="16"/>
        <end position="280"/>
    </location>
</feature>
<dbReference type="Gene3D" id="3.40.50.300">
    <property type="entry name" value="P-loop containing nucleotide triphosphate hydrolases"/>
    <property type="match status" value="2"/>
</dbReference>
<evidence type="ECO:0000256" key="1">
    <source>
        <dbReference type="SAM" id="MobiDB-lite"/>
    </source>
</evidence>
<dbReference type="InterPro" id="IPR014862">
    <property type="entry name" value="TrwC"/>
</dbReference>
<dbReference type="Pfam" id="PF13604">
    <property type="entry name" value="AAA_30"/>
    <property type="match status" value="1"/>
</dbReference>
<dbReference type="InterPro" id="IPR014059">
    <property type="entry name" value="TraI/TrwC_relax"/>
</dbReference>
<evidence type="ECO:0000259" key="2">
    <source>
        <dbReference type="Pfam" id="PF08751"/>
    </source>
</evidence>
<comment type="caution">
    <text evidence="3">The sequence shown here is derived from an EMBL/GenBank/DDBJ whole genome shotgun (WGS) entry which is preliminary data.</text>
</comment>
<evidence type="ECO:0000313" key="4">
    <source>
        <dbReference type="Proteomes" id="UP000028411"/>
    </source>
</evidence>
<dbReference type="SUPFAM" id="SSF52540">
    <property type="entry name" value="P-loop containing nucleoside triphosphate hydrolases"/>
    <property type="match status" value="2"/>
</dbReference>
<protein>
    <submittedName>
        <fullName evidence="3">Putative relaxase TrwC</fullName>
    </submittedName>
</protein>